<dbReference type="PROSITE" id="PS50010">
    <property type="entry name" value="DH_2"/>
    <property type="match status" value="1"/>
</dbReference>
<dbReference type="Gene3D" id="1.20.900.10">
    <property type="entry name" value="Dbl homology (DH) domain"/>
    <property type="match status" value="1"/>
</dbReference>
<feature type="compositionally biased region" description="Low complexity" evidence="2">
    <location>
        <begin position="1575"/>
        <end position="1599"/>
    </location>
</feature>
<name>A0A316UVV5_9BASI</name>
<evidence type="ECO:0000259" key="3">
    <source>
        <dbReference type="PROSITE" id="PS50003"/>
    </source>
</evidence>
<dbReference type="GeneID" id="37027238"/>
<evidence type="ECO:0000313" key="6">
    <source>
        <dbReference type="EMBL" id="PWN29409.1"/>
    </source>
</evidence>
<feature type="compositionally biased region" description="Low complexity" evidence="2">
    <location>
        <begin position="40"/>
        <end position="65"/>
    </location>
</feature>
<dbReference type="EMBL" id="KZ819663">
    <property type="protein sequence ID" value="PWN29409.1"/>
    <property type="molecule type" value="Genomic_DNA"/>
</dbReference>
<dbReference type="SMART" id="SM00325">
    <property type="entry name" value="RhoGEF"/>
    <property type="match status" value="1"/>
</dbReference>
<dbReference type="SUPFAM" id="SSF50729">
    <property type="entry name" value="PH domain-like"/>
    <property type="match status" value="1"/>
</dbReference>
<dbReference type="STRING" id="1569628.A0A316UVV5"/>
<dbReference type="InterPro" id="IPR000219">
    <property type="entry name" value="DH_dom"/>
</dbReference>
<feature type="region of interest" description="Disordered" evidence="2">
    <location>
        <begin position="1"/>
        <end position="123"/>
    </location>
</feature>
<dbReference type="Pfam" id="PF00621">
    <property type="entry name" value="RhoGEF"/>
    <property type="match status" value="1"/>
</dbReference>
<dbReference type="InterPro" id="IPR035899">
    <property type="entry name" value="DBL_dom_sf"/>
</dbReference>
<protein>
    <recommendedName>
        <fullName evidence="8">CNH-domain-containing protein</fullName>
    </recommendedName>
</protein>
<dbReference type="Pfam" id="PF00780">
    <property type="entry name" value="CNH"/>
    <property type="match status" value="1"/>
</dbReference>
<dbReference type="GO" id="GO:0005085">
    <property type="term" value="F:guanyl-nucleotide exchange factor activity"/>
    <property type="evidence" value="ECO:0007669"/>
    <property type="project" value="UniProtKB-KW"/>
</dbReference>
<dbReference type="Gene3D" id="2.30.29.30">
    <property type="entry name" value="Pleckstrin-homology domain (PH domain)/Phosphotyrosine-binding domain (PTB)"/>
    <property type="match status" value="1"/>
</dbReference>
<feature type="region of interest" description="Disordered" evidence="2">
    <location>
        <begin position="143"/>
        <end position="286"/>
    </location>
</feature>
<feature type="compositionally biased region" description="Pro residues" evidence="2">
    <location>
        <begin position="1"/>
        <end position="11"/>
    </location>
</feature>
<feature type="compositionally biased region" description="Polar residues" evidence="2">
    <location>
        <begin position="191"/>
        <end position="203"/>
    </location>
</feature>
<reference evidence="6 7" key="1">
    <citation type="journal article" date="2018" name="Mol. Biol. Evol.">
        <title>Broad Genomic Sampling Reveals a Smut Pathogenic Ancestry of the Fungal Clade Ustilaginomycotina.</title>
        <authorList>
            <person name="Kijpornyongpan T."/>
            <person name="Mondo S.J."/>
            <person name="Barry K."/>
            <person name="Sandor L."/>
            <person name="Lee J."/>
            <person name="Lipzen A."/>
            <person name="Pangilinan J."/>
            <person name="LaButti K."/>
            <person name="Hainaut M."/>
            <person name="Henrissat B."/>
            <person name="Grigoriev I.V."/>
            <person name="Spatafora J.W."/>
            <person name="Aime M.C."/>
        </authorList>
    </citation>
    <scope>NUCLEOTIDE SEQUENCE [LARGE SCALE GENOMIC DNA]</scope>
    <source>
        <strain evidence="6 7">MCA 5214</strain>
    </source>
</reference>
<dbReference type="PANTHER" id="PTHR46572:SF1">
    <property type="entry name" value="RHO1 GUANINE NUCLEOTIDE EXCHANGE FACTOR TUS1"/>
    <property type="match status" value="1"/>
</dbReference>
<organism evidence="6 7">
    <name type="scientific">Jaminaea rosea</name>
    <dbReference type="NCBI Taxonomy" id="1569628"/>
    <lineage>
        <taxon>Eukaryota</taxon>
        <taxon>Fungi</taxon>
        <taxon>Dikarya</taxon>
        <taxon>Basidiomycota</taxon>
        <taxon>Ustilaginomycotina</taxon>
        <taxon>Exobasidiomycetes</taxon>
        <taxon>Microstromatales</taxon>
        <taxon>Microstromatales incertae sedis</taxon>
        <taxon>Jaminaea</taxon>
    </lineage>
</organism>
<dbReference type="InterPro" id="IPR052233">
    <property type="entry name" value="Rho-type_GEFs"/>
</dbReference>
<accession>A0A316UVV5</accession>
<evidence type="ECO:0000259" key="5">
    <source>
        <dbReference type="PROSITE" id="PS50219"/>
    </source>
</evidence>
<dbReference type="PROSITE" id="PS50219">
    <property type="entry name" value="CNH"/>
    <property type="match status" value="1"/>
</dbReference>
<evidence type="ECO:0000256" key="2">
    <source>
        <dbReference type="SAM" id="MobiDB-lite"/>
    </source>
</evidence>
<keyword evidence="7" id="KW-1185">Reference proteome</keyword>
<dbReference type="RefSeq" id="XP_025364021.1">
    <property type="nucleotide sequence ID" value="XM_025505415.1"/>
</dbReference>
<feature type="region of interest" description="Disordered" evidence="2">
    <location>
        <begin position="1445"/>
        <end position="1469"/>
    </location>
</feature>
<feature type="region of interest" description="Disordered" evidence="2">
    <location>
        <begin position="319"/>
        <end position="447"/>
    </location>
</feature>
<feature type="domain" description="CNH" evidence="5">
    <location>
        <begin position="1111"/>
        <end position="1429"/>
    </location>
</feature>
<feature type="compositionally biased region" description="Polar residues" evidence="2">
    <location>
        <begin position="402"/>
        <end position="425"/>
    </location>
</feature>
<feature type="region of interest" description="Disordered" evidence="2">
    <location>
        <begin position="1503"/>
        <end position="1617"/>
    </location>
</feature>
<dbReference type="SMART" id="SM00036">
    <property type="entry name" value="CNH"/>
    <property type="match status" value="1"/>
</dbReference>
<sequence length="1617" mass="175742">MSGGPPLPPKGGAPAASMYSYEGNGRHHPAYPQYHNRHPSGSAATASPAFSASSASASRSSDYSAGTQASNYYQQDQQWPAYTEPDAPPRPPRNSYWHRQVAELQEGSNDSQAGDTYAWASNDRPISSATGIISLYAGAEEGYRRGSDGSIESETSTRVPSRRTSSRPLPTLPQHHQQQQHHQAHVGMGLPSSSASAFQNGLSIPQLERGPHSRSVSPYAPVTHGSAPSPLPYSTDPSPGPHTLVTPPMPQMDDGYFGNSAATLSPTRNGGPLNEGPAWSPTASAFSSSSAQASPVANVFQPSLHRSQHSLGAMSALSSDSWASGDVEGSSRRAVPRLRVQSEAANPPPTIAARSSSSRKARAPLPPLPSRPSQAYADDDDLVTPTDRLAPFTAPGDHRPSSVMSHSSTIRPSYPRQDSWTTNADEGQREERQRQLGEQTGPLSRRTERLTRTTFVDFCQLSHLALLLRDAIPRESHVKGSISYPNSFTGKDLVSTIQELIPRGRVEAAAGLEGAGLDEAQKQLKIRQLVLGIARSLKSQLFFHEVDWGDSELQDGVDEVYLFLGDTMAQSESAERGPSGDFSFGQSNLDLSLSYDSSPRDHPVSSSGVDELPTGVIVQLTTCYSPSCGREGGIPGTACYSPSCPRSSRPLLQRTASATTPAVGLKTGIEAAGMPGAAGGVAHKAWAELVPPEVLASLPKAEITRQNAILEHIQKEEDFLADLQLLENLFIKGLEKPNANGDPPPIGIGPERDDFIREVFGNHRELVSHVKAFVEKLHIRQREESPIIRSIGDIFLDAALEWQEAFVTYVSAYPIAKSRIGREQSINPRFRDFLEACRREPACRRLGLDNFIHRALPHLQRHPLLLQTIIDKTDETNPDRESCVRAKEVIVQQCKTADVTIQEAQIKAKIRGFAYNLQTKRNKAVVDMDLLNPERQLMHEGRVYRRPDFTDLDWTEMQAVLFDNYFMVTKMKAKSDGGADDSAAFVLAKRPIPVEMLEMSGFNEPSVTFAIGLNALHLRSDRESRSLWPFTIHHLGGKLEPLTLFATSKQRRLEWRTKIEEAKGLRQSVVDANKAFDTVNLCESTFALPTALSGLDPDKAPSGVADASIFHGRVTCAVPFSMADRRKLMALGCADGVWIGLRNDPSSFRKVLHLKLVTQCAVLEEFGIFVVLADKVLISYSLEALVPTSTGGASQARPPQKLSGNRGVLFFGVGVLKDRTLLVYMKKKANESVFKALEPVVNQPSANSGGKGGNLFNKIKNDMSGKGADWFRMYKVFFIPSEAYSMQFLRNKLAVVCARGFEIMNLDTLLPGTIPDFSRSPRDDPRVLALARRVETSKPLGMFKLSGTDSDFLLCYDGFACYVDRSGEPIRLDNVIEWEGTPQSVAFCAPFVLAFDARFIEVREAFTGRLVQMIRSHDLRYVSSASIVEGSHAEHSIVCVQRTRPANQPGSAAGTPAQSASGVAASGPGPSHSLMNSYDVQNIFELLPTAPYAASQLARKGTTGTASTGLLSFSGTMSSSRSSRAGGGGGGSTSSKMRRYYEEGPMAGRVGSPVEQGQNGGGPYGYDGQEAPYPQRSHSSAANHQQQQYSQQQQRQQQQGFATRTILNDPPAPAGWI</sequence>
<evidence type="ECO:0000256" key="1">
    <source>
        <dbReference type="ARBA" id="ARBA00022658"/>
    </source>
</evidence>
<feature type="domain" description="DH" evidence="4">
    <location>
        <begin position="704"/>
        <end position="900"/>
    </location>
</feature>
<feature type="compositionally biased region" description="Polar residues" evidence="2">
    <location>
        <begin position="1445"/>
        <end position="1461"/>
    </location>
</feature>
<evidence type="ECO:0008006" key="8">
    <source>
        <dbReference type="Google" id="ProtNLM"/>
    </source>
</evidence>
<evidence type="ECO:0000259" key="4">
    <source>
        <dbReference type="PROSITE" id="PS50010"/>
    </source>
</evidence>
<feature type="compositionally biased region" description="Low complexity" evidence="2">
    <location>
        <begin position="277"/>
        <end position="286"/>
    </location>
</feature>
<keyword evidence="1" id="KW-0344">Guanine-nucleotide releasing factor</keyword>
<dbReference type="PANTHER" id="PTHR46572">
    <property type="entry name" value="RHO1 GDP-GTP EXCHANGE PROTEIN 1-RELATED"/>
    <property type="match status" value="1"/>
</dbReference>
<dbReference type="SMART" id="SM00233">
    <property type="entry name" value="PH"/>
    <property type="match status" value="1"/>
</dbReference>
<dbReference type="SUPFAM" id="SSF48065">
    <property type="entry name" value="DBL homology domain (DH-domain)"/>
    <property type="match status" value="1"/>
</dbReference>
<dbReference type="InterPro" id="IPR001849">
    <property type="entry name" value="PH_domain"/>
</dbReference>
<gene>
    <name evidence="6" type="ORF">BDZ90DRAFT_230285</name>
</gene>
<dbReference type="InterPro" id="IPR011993">
    <property type="entry name" value="PH-like_dom_sf"/>
</dbReference>
<feature type="compositionally biased region" description="Basic and acidic residues" evidence="2">
    <location>
        <begin position="426"/>
        <end position="435"/>
    </location>
</feature>
<feature type="compositionally biased region" description="Low complexity" evidence="2">
    <location>
        <begin position="166"/>
        <end position="177"/>
    </location>
</feature>
<dbReference type="OrthoDB" id="2272012at2759"/>
<feature type="compositionally biased region" description="Low complexity" evidence="2">
    <location>
        <begin position="1503"/>
        <end position="1524"/>
    </location>
</feature>
<feature type="compositionally biased region" description="Polar residues" evidence="2">
    <location>
        <begin position="66"/>
        <end position="80"/>
    </location>
</feature>
<proteinExistence type="predicted"/>
<dbReference type="Proteomes" id="UP000245884">
    <property type="component" value="Unassembled WGS sequence"/>
</dbReference>
<evidence type="ECO:0000313" key="7">
    <source>
        <dbReference type="Proteomes" id="UP000245884"/>
    </source>
</evidence>
<dbReference type="InterPro" id="IPR001180">
    <property type="entry name" value="CNH_dom"/>
</dbReference>
<dbReference type="CDD" id="cd00160">
    <property type="entry name" value="RhoGEF"/>
    <property type="match status" value="1"/>
</dbReference>
<dbReference type="PROSITE" id="PS50003">
    <property type="entry name" value="PH_DOMAIN"/>
    <property type="match status" value="1"/>
</dbReference>
<feature type="domain" description="PH" evidence="3">
    <location>
        <begin position="936"/>
        <end position="1064"/>
    </location>
</feature>